<feature type="region of interest" description="Disordered" evidence="8">
    <location>
        <begin position="577"/>
        <end position="600"/>
    </location>
</feature>
<evidence type="ECO:0000313" key="13">
    <source>
        <dbReference type="WBParaSite" id="HDID_0000216901-mRNA-1"/>
    </source>
</evidence>
<dbReference type="GO" id="GO:0005886">
    <property type="term" value="C:plasma membrane"/>
    <property type="evidence" value="ECO:0007669"/>
    <property type="project" value="UniProtKB-SubCell"/>
</dbReference>
<name>A0A158QCY7_HYMDI</name>
<keyword evidence="5" id="KW-1003">Cell membrane</keyword>
<evidence type="ECO:0000313" key="11">
    <source>
        <dbReference type="EMBL" id="VDL19631.1"/>
    </source>
</evidence>
<keyword evidence="9" id="KW-0472">Membrane</keyword>
<feature type="compositionally biased region" description="Low complexity" evidence="8">
    <location>
        <begin position="1006"/>
        <end position="1017"/>
    </location>
</feature>
<dbReference type="InterPro" id="IPR001194">
    <property type="entry name" value="cDENN_dom"/>
</dbReference>
<evidence type="ECO:0000256" key="9">
    <source>
        <dbReference type="SAM" id="Phobius"/>
    </source>
</evidence>
<dbReference type="AlphaFoldDB" id="A0A158QCY7"/>
<evidence type="ECO:0000256" key="6">
    <source>
        <dbReference type="ARBA" id="ARBA00022490"/>
    </source>
</evidence>
<dbReference type="Gene3D" id="3.40.50.11500">
    <property type="match status" value="1"/>
</dbReference>
<gene>
    <name evidence="11" type="ORF">HDID_LOCUS2170</name>
</gene>
<dbReference type="Pfam" id="PF03456">
    <property type="entry name" value="uDENN"/>
    <property type="match status" value="1"/>
</dbReference>
<keyword evidence="9" id="KW-0812">Transmembrane</keyword>
<reference evidence="11 12" key="2">
    <citation type="submission" date="2018-11" db="EMBL/GenBank/DDBJ databases">
        <authorList>
            <consortium name="Pathogen Informatics"/>
        </authorList>
    </citation>
    <scope>NUCLEOTIDE SEQUENCE [LARGE SCALE GENOMIC DNA]</scope>
</reference>
<evidence type="ECO:0000256" key="3">
    <source>
        <dbReference type="ARBA" id="ARBA00005978"/>
    </source>
</evidence>
<evidence type="ECO:0000256" key="4">
    <source>
        <dbReference type="ARBA" id="ARBA00017868"/>
    </source>
</evidence>
<feature type="compositionally biased region" description="Polar residues" evidence="8">
    <location>
        <begin position="582"/>
        <end position="596"/>
    </location>
</feature>
<evidence type="ECO:0000256" key="8">
    <source>
        <dbReference type="SAM" id="MobiDB-lite"/>
    </source>
</evidence>
<dbReference type="GO" id="GO:0006915">
    <property type="term" value="P:apoptotic process"/>
    <property type="evidence" value="ECO:0007669"/>
    <property type="project" value="UniProtKB-KW"/>
</dbReference>
<dbReference type="STRING" id="6216.A0A158QCY7"/>
<feature type="transmembrane region" description="Helical" evidence="9">
    <location>
        <begin position="267"/>
        <end position="289"/>
    </location>
</feature>
<evidence type="ECO:0000259" key="10">
    <source>
        <dbReference type="PROSITE" id="PS50211"/>
    </source>
</evidence>
<comment type="subcellular location">
    <subcellularLocation>
        <location evidence="1">Cell membrane</location>
    </subcellularLocation>
    <subcellularLocation>
        <location evidence="2">Cytoplasm</location>
    </subcellularLocation>
</comment>
<dbReference type="SMART" id="SM00799">
    <property type="entry name" value="DENN"/>
    <property type="match status" value="1"/>
</dbReference>
<feature type="domain" description="UDENN" evidence="10">
    <location>
        <begin position="16"/>
        <end position="467"/>
    </location>
</feature>
<dbReference type="SMART" id="SM00801">
    <property type="entry name" value="dDENN"/>
    <property type="match status" value="1"/>
</dbReference>
<dbReference type="Proteomes" id="UP000274504">
    <property type="component" value="Unassembled WGS sequence"/>
</dbReference>
<dbReference type="InterPro" id="IPR037516">
    <property type="entry name" value="Tripartite_DENN"/>
</dbReference>
<feature type="region of interest" description="Disordered" evidence="8">
    <location>
        <begin position="991"/>
        <end position="1034"/>
    </location>
</feature>
<dbReference type="SMART" id="SM00800">
    <property type="entry name" value="uDENN"/>
    <property type="match status" value="1"/>
</dbReference>
<proteinExistence type="inferred from homology"/>
<keyword evidence="7" id="KW-0053">Apoptosis</keyword>
<dbReference type="WBParaSite" id="HDID_0000216901-mRNA-1">
    <property type="protein sequence ID" value="HDID_0000216901-mRNA-1"/>
    <property type="gene ID" value="HDID_0000216901"/>
</dbReference>
<dbReference type="InterPro" id="IPR039980">
    <property type="entry name" value="MADD"/>
</dbReference>
<feature type="compositionally biased region" description="Polar residues" evidence="8">
    <location>
        <begin position="664"/>
        <end position="673"/>
    </location>
</feature>
<protein>
    <recommendedName>
        <fullName evidence="4">MAP kinase-activating death domain protein</fullName>
    </recommendedName>
</protein>
<evidence type="ECO:0000313" key="12">
    <source>
        <dbReference type="Proteomes" id="UP000274504"/>
    </source>
</evidence>
<dbReference type="InterPro" id="IPR043153">
    <property type="entry name" value="DENN_C"/>
</dbReference>
<feature type="compositionally biased region" description="Basic and acidic residues" evidence="8">
    <location>
        <begin position="774"/>
        <end position="791"/>
    </location>
</feature>
<evidence type="ECO:0000256" key="1">
    <source>
        <dbReference type="ARBA" id="ARBA00004236"/>
    </source>
</evidence>
<organism evidence="13">
    <name type="scientific">Hymenolepis diminuta</name>
    <name type="common">Rat tapeworm</name>
    <dbReference type="NCBI Taxonomy" id="6216"/>
    <lineage>
        <taxon>Eukaryota</taxon>
        <taxon>Metazoa</taxon>
        <taxon>Spiralia</taxon>
        <taxon>Lophotrochozoa</taxon>
        <taxon>Platyhelminthes</taxon>
        <taxon>Cestoda</taxon>
        <taxon>Eucestoda</taxon>
        <taxon>Cyclophyllidea</taxon>
        <taxon>Hymenolepididae</taxon>
        <taxon>Hymenolepis</taxon>
    </lineage>
</organism>
<dbReference type="PANTHER" id="PTHR13008">
    <property type="entry name" value="MAP-KINASE ACTIVATING DEATH DOMAIN PROTEIN MADD /DENN/AEX-3 C.ELEGANS"/>
    <property type="match status" value="1"/>
</dbReference>
<dbReference type="InterPro" id="IPR005112">
    <property type="entry name" value="dDENN_dom"/>
</dbReference>
<accession>A0A158QCY7</accession>
<dbReference type="OrthoDB" id="6282239at2759"/>
<dbReference type="PROSITE" id="PS50211">
    <property type="entry name" value="DENN"/>
    <property type="match status" value="1"/>
</dbReference>
<dbReference type="Gene3D" id="3.30.450.200">
    <property type="match status" value="1"/>
</dbReference>
<dbReference type="InterPro" id="IPR005113">
    <property type="entry name" value="uDENN_dom"/>
</dbReference>
<evidence type="ECO:0000256" key="2">
    <source>
        <dbReference type="ARBA" id="ARBA00004496"/>
    </source>
</evidence>
<evidence type="ECO:0000256" key="5">
    <source>
        <dbReference type="ARBA" id="ARBA00022475"/>
    </source>
</evidence>
<evidence type="ECO:0000256" key="7">
    <source>
        <dbReference type="ARBA" id="ARBA00022703"/>
    </source>
</evidence>
<dbReference type="Pfam" id="PF02141">
    <property type="entry name" value="DENN"/>
    <property type="match status" value="1"/>
</dbReference>
<dbReference type="GO" id="GO:0005829">
    <property type="term" value="C:cytosol"/>
    <property type="evidence" value="ECO:0007669"/>
    <property type="project" value="TreeGrafter"/>
</dbReference>
<dbReference type="EMBL" id="UYSG01000496">
    <property type="protein sequence ID" value="VDL19631.1"/>
    <property type="molecule type" value="Genomic_DNA"/>
</dbReference>
<dbReference type="GO" id="GO:0042981">
    <property type="term" value="P:regulation of apoptotic process"/>
    <property type="evidence" value="ECO:0007669"/>
    <property type="project" value="TreeGrafter"/>
</dbReference>
<dbReference type="GO" id="GO:0005085">
    <property type="term" value="F:guanyl-nucleotide exchange factor activity"/>
    <property type="evidence" value="ECO:0007669"/>
    <property type="project" value="TreeGrafter"/>
</dbReference>
<sequence>MALTGSSEYYCPRLLDYFLIIGPKKYEGCGNQSYESVILKQYPPIEHEDFPLPIETVHFCQPDPLTRDDVQNYFTSDSSSFLFTLTDKDKNRTRYGVCLNFTCKIKWDGVEPAISLISLCIITHHPMFSGFRRCLNTIKDMIDCIPGFGKLITGQSWNPENFWEIFFFNNLTERSVTNCEALIAIQFEKWILRLLSTPAPVPRNTFIRLKLFPEEVEPPLIFAMPDKNRLSLVDFSFYLPMELLGIQNCLKVILAVLLEQKVMFHSIIYWFIILLSPTPFLIGIPSSFLREKGKHVPMSEILLVDIDTGQLTYGDALPKLPDFPTQEKNNLCSQLLKALDLMNKGSCLSPGAVVDVITRPQRSGLESSEAGVPDSAIISDHPVPVDVDIIDVATRVAMVRFLNSPGILADFTEHTRILRLFPRPVVTFQYISFMRSRPAIYPFTQKLAKTQAVEYLSESCLYPENEVFQRIQAGIFDPQLIGDKPKWFCSELVAIDCRVYDDMDICLIHLGCCMKRNPWAVENILLEPWIREKLNVDDLRQIVSMDHNLLVDYREFFVAPRSVDEAIAFARAVRERARDTTNSDSRPPMNHSSSLQDAKDIPDDAFSLAESESEGDTDQDDADIWDLKESMNLSLGEPDQPITEEIPGKSFRALRTSSNFRPSAKNISASVKPTANGGVKHSTDIKMPNLFGKSSFPWGSKGKGKQTAEAAQQKIGREGDDVDYEDVDIGTHLLNNISGVISGAGNAFSKFLTQPQNIIEKSKQFIQSPKLPRRKDFTNKPTKEDETDKAQKGRKLFSISGKGKRKALSKLTWTSFDEKSSEKQELLQQLTQAIWSGEKVGLRTKHEVQVLMEDERYRNYALVKLLAESHEFRYEPESSVPNVALQDTPMFRHLVWLAKAVICGYERNWVNRGIHGVGSAFLLLELAHTHFWDQSIALEHELKVSKQRVSIVNLHLLTMFVLFLASLIKTTATGFRRSSLAAASTGEGLQASLSRRSSRDQQFEDGTASASGSSTASPMWPRAKISAPDGGNSNPNALFGREVIMDSATEFKCRSSGTTRYSHQQLLRCEITQGDLRSRHQPRYYVFEALIGAKERSRIWDQPQFWEDAFLDAVARERDLLSKFPFY</sequence>
<dbReference type="GO" id="GO:0032483">
    <property type="term" value="P:regulation of Rab protein signal transduction"/>
    <property type="evidence" value="ECO:0007669"/>
    <property type="project" value="TreeGrafter"/>
</dbReference>
<feature type="region of interest" description="Disordered" evidence="8">
    <location>
        <begin position="664"/>
        <end position="719"/>
    </location>
</feature>
<dbReference type="PANTHER" id="PTHR13008:SF7">
    <property type="entry name" value="MAP KINASE-ACTIVATING DEATH DOMAIN PROTEIN"/>
    <property type="match status" value="1"/>
</dbReference>
<comment type="similarity">
    <text evidence="3">Belongs to the MADD family.</text>
</comment>
<keyword evidence="6" id="KW-0963">Cytoplasm</keyword>
<feature type="region of interest" description="Disordered" evidence="8">
    <location>
        <begin position="763"/>
        <end position="793"/>
    </location>
</feature>
<keyword evidence="9" id="KW-1133">Transmembrane helix</keyword>
<reference evidence="13" key="1">
    <citation type="submission" date="2016-04" db="UniProtKB">
        <authorList>
            <consortium name="WormBaseParasite"/>
        </authorList>
    </citation>
    <scope>IDENTIFICATION</scope>
</reference>